<evidence type="ECO:0000313" key="11">
    <source>
        <dbReference type="RefSeq" id="XP_012816728.1"/>
    </source>
</evidence>
<dbReference type="GeneTree" id="ENSGT00940000160376"/>
<dbReference type="InterPro" id="IPR001870">
    <property type="entry name" value="B30.2/SPRY"/>
</dbReference>
<dbReference type="FunFam" id="3.40.50.300:FF:000355">
    <property type="entry name" value="Heterogeneous nuclear ribonucleoprotein U-like 1, isoform CRA_a"/>
    <property type="match status" value="1"/>
</dbReference>
<reference evidence="11 12" key="3">
    <citation type="submission" date="2025-04" db="UniProtKB">
        <authorList>
            <consortium name="RefSeq"/>
        </authorList>
    </citation>
    <scope>IDENTIFICATION</scope>
    <source>
        <strain evidence="11 12">Nigerian</strain>
        <tissue evidence="11 12">Liver and blood</tissue>
    </source>
</reference>
<dbReference type="SMART" id="SM00449">
    <property type="entry name" value="SPRY"/>
    <property type="match status" value="1"/>
</dbReference>
<dbReference type="PROSITE" id="PS50188">
    <property type="entry name" value="B302_SPRY"/>
    <property type="match status" value="1"/>
</dbReference>
<feature type="compositionally biased region" description="Basic and acidic residues" evidence="5">
    <location>
        <begin position="175"/>
        <end position="210"/>
    </location>
</feature>
<dbReference type="PROSITE" id="PS50800">
    <property type="entry name" value="SAP"/>
    <property type="match status" value="1"/>
</dbReference>
<sequence length="764" mass="87024">MSGLDPRRMKVTELRAELQRRGLESRGLKAELCERLQEALDSELLGGDEEKGAFIQEMAGGDEELALELGDEEDEEEMLHEGQEDEEEDFNPNEVEAVAAQENDAVPVKKQLEEETDSQAEKIEPPPVVEEEESDMGVESLNGAASKTDPGDSVAEECGDEEKSETAESSQNKVELADSRSSEPKRYGVKRIREDEQNGRTYHEFKEEAYYSRSKSPVPPEEEDSEVDENIVCLDKLTCDLQLKLDKDQFGGRPLFYEKFPSLWSGSRATHGVTKGKVYFEIKVTENLPQKEGCTETPLLRVGWSVAQSSSQLGEDDLSYAYDSRGLKVTSSHFDPYGDTFGENDVIGCFADLEGDSVDLFFSKNGENLGEAFHLEKEVADQPLFPHVLCKGCVFQVNFGQKDEAWHPPPDGFIFLKDAQPEDLARSLESPETEEYEVLLMIGLPGSGKTTWALNHSQENSEKKYLLLSTDILLPQLKTAGPDPQQEDSKAKDSLTQLATQCLIRLIPLAARRKRNYIIDQCTVYNSAQRRKMNCFKGFQRKAVVVVPSEEEWKKRVEQRKEKEGEIIPETVLLEMKANFNIPKKTDYLHEILYPELDCDEAEALIIAAKKEARQLLPAPEKRGNRMHKRNRSDRGRGGYHGTGNYQQRDYGNRMFMNHPRQQMYHQQQQRSYWAPQRGGYQNYYDQYPAQQNRYYGQYQNYRQQNRGVSSSFFPMCFFRVDSTLSVYSFVLVFIVSHAVKGIKLLKPFQVKMKTCGCSALVHF</sequence>
<dbReference type="InterPro" id="IPR043136">
    <property type="entry name" value="B30.2/SPRY_sf"/>
</dbReference>
<evidence type="ECO:0000256" key="1">
    <source>
        <dbReference type="ARBA" id="ARBA00004123"/>
    </source>
</evidence>
<evidence type="ECO:0000256" key="4">
    <source>
        <dbReference type="ARBA" id="ARBA00023242"/>
    </source>
</evidence>
<feature type="region of interest" description="Disordered" evidence="5">
    <location>
        <begin position="618"/>
        <end position="645"/>
    </location>
</feature>
<evidence type="ECO:0000313" key="10">
    <source>
        <dbReference type="Proteomes" id="UP000008143"/>
    </source>
</evidence>
<gene>
    <name evidence="9 11 12 13 14" type="primary">hnrnpul2</name>
    <name evidence="11 12 13" type="synonym">hnrpul2</name>
</gene>
<feature type="domain" description="B30.2/SPRY" evidence="7">
    <location>
        <begin position="212"/>
        <end position="404"/>
    </location>
</feature>
<keyword evidence="6" id="KW-1133">Transmembrane helix</keyword>
<dbReference type="Pfam" id="PF00622">
    <property type="entry name" value="SPRY"/>
    <property type="match status" value="1"/>
</dbReference>
<dbReference type="Gene3D" id="1.10.720.30">
    <property type="entry name" value="SAP domain"/>
    <property type="match status" value="1"/>
</dbReference>
<evidence type="ECO:0000256" key="6">
    <source>
        <dbReference type="SAM" id="Phobius"/>
    </source>
</evidence>
<dbReference type="SUPFAM" id="SSF49899">
    <property type="entry name" value="Concanavalin A-like lectins/glucanases"/>
    <property type="match status" value="1"/>
</dbReference>
<reference evidence="9" key="1">
    <citation type="journal article" date="2010" name="Science">
        <title>The genome of the Western clawed frog Xenopus tropicalis.</title>
        <authorList>
            <person name="Hellsten U."/>
            <person name="Harland R.M."/>
            <person name="Gilchrist M.J."/>
            <person name="Hendrix D."/>
            <person name="Jurka J."/>
            <person name="Kapitonov V."/>
            <person name="Ovcharenko I."/>
            <person name="Putnam N.H."/>
            <person name="Shu S."/>
            <person name="Taher L."/>
            <person name="Blitz I.L."/>
            <person name="Blumberg B."/>
            <person name="Dichmann D.S."/>
            <person name="Dubchak I."/>
            <person name="Amaya E."/>
            <person name="Detter J.C."/>
            <person name="Fletcher R."/>
            <person name="Gerhard D.S."/>
            <person name="Goodstein D."/>
            <person name="Graves T."/>
            <person name="Grigoriev I.V."/>
            <person name="Grimwood J."/>
            <person name="Kawashima T."/>
            <person name="Lindquist E."/>
            <person name="Lucas S.M."/>
            <person name="Mead P.E."/>
            <person name="Mitros T."/>
            <person name="Ogino H."/>
            <person name="Ohta Y."/>
            <person name="Poliakov A.V."/>
            <person name="Pollet N."/>
            <person name="Robert J."/>
            <person name="Salamov A."/>
            <person name="Sater A.K."/>
            <person name="Schmutz J."/>
            <person name="Terry A."/>
            <person name="Vize P.D."/>
            <person name="Warren W.C."/>
            <person name="Wells D."/>
            <person name="Wills A."/>
            <person name="Wilson R.K."/>
            <person name="Zimmerman L.B."/>
            <person name="Zorn A.M."/>
            <person name="Grainger R."/>
            <person name="Grammer T."/>
            <person name="Khokha M.K."/>
            <person name="Richardson P.M."/>
            <person name="Rokhsar D.S."/>
        </authorList>
    </citation>
    <scope>NUCLEOTIDE SEQUENCE [LARGE SCALE GENOMIC DNA]</scope>
    <source>
        <strain evidence="9">Nigerian</strain>
    </source>
</reference>
<keyword evidence="2" id="KW-0488">Methylation</keyword>
<name>A0A6I8SCX5_XENTR</name>
<dbReference type="Gene3D" id="2.60.120.920">
    <property type="match status" value="1"/>
</dbReference>
<dbReference type="PANTHER" id="PTHR12381">
    <property type="entry name" value="HETEROGENEOUS NUCLEAR RIBONUCLEOPROTEIN U FAMILY MEMBER"/>
    <property type="match status" value="1"/>
</dbReference>
<dbReference type="InterPro" id="IPR035778">
    <property type="entry name" value="SPRY_hnRNP_U"/>
</dbReference>
<dbReference type="CDD" id="cd12884">
    <property type="entry name" value="SPRY_hnRNP"/>
    <property type="match status" value="1"/>
</dbReference>
<dbReference type="OrthoDB" id="445357at2759"/>
<dbReference type="GeneID" id="734041"/>
<dbReference type="InterPro" id="IPR036361">
    <property type="entry name" value="SAP_dom_sf"/>
</dbReference>
<dbReference type="SUPFAM" id="SSF52540">
    <property type="entry name" value="P-loop containing nucleoside triphosphate hydrolases"/>
    <property type="match status" value="1"/>
</dbReference>
<evidence type="ECO:0000313" key="13">
    <source>
        <dbReference type="RefSeq" id="XP_031756029.1"/>
    </source>
</evidence>
<dbReference type="GO" id="GO:0005634">
    <property type="term" value="C:nucleus"/>
    <property type="evidence" value="ECO:0007669"/>
    <property type="project" value="UniProtKB-SubCell"/>
</dbReference>
<dbReference type="OMA" id="DSRGLKM"/>
<evidence type="ECO:0000259" key="7">
    <source>
        <dbReference type="PROSITE" id="PS50188"/>
    </source>
</evidence>
<keyword evidence="10" id="KW-1185">Reference proteome</keyword>
<dbReference type="Xenbase" id="XB-GENE-492973">
    <property type="gene designation" value="hnrnpul2"/>
</dbReference>
<dbReference type="Ensembl" id="ENSXETT00000070335">
    <property type="protein sequence ID" value="ENSXETP00000094859"/>
    <property type="gene ID" value="ENSXETG00000006015"/>
</dbReference>
<keyword evidence="4" id="KW-0539">Nucleus</keyword>
<evidence type="ECO:0000313" key="14">
    <source>
        <dbReference type="Xenbase" id="XB-GENE-492973"/>
    </source>
</evidence>
<dbReference type="PANTHER" id="PTHR12381:SF66">
    <property type="entry name" value="HETEROGENEOUS NUCLEAR RIBONUCLEOPROTEIN U-LIKE PROTEIN 2"/>
    <property type="match status" value="1"/>
</dbReference>
<dbReference type="Pfam" id="PF02037">
    <property type="entry name" value="SAP"/>
    <property type="match status" value="1"/>
</dbReference>
<feature type="domain" description="SAP" evidence="8">
    <location>
        <begin position="6"/>
        <end position="40"/>
    </location>
</feature>
<keyword evidence="6" id="KW-0472">Membrane</keyword>
<protein>
    <submittedName>
        <fullName evidence="9">Heterogeneous nuclear ribonucleoprotein U-like 2</fullName>
    </submittedName>
    <submittedName>
        <fullName evidence="11 12">Heterogeneous nuclear ribonucleoprotein U-like protein 2 isoform X1</fullName>
    </submittedName>
</protein>
<feature type="transmembrane region" description="Helical" evidence="6">
    <location>
        <begin position="725"/>
        <end position="743"/>
    </location>
</feature>
<dbReference type="AlphaFoldDB" id="A0A6I8SCX5"/>
<dbReference type="RefSeq" id="XP_012816729.1">
    <property type="nucleotide sequence ID" value="XM_012961275.3"/>
</dbReference>
<dbReference type="InterPro" id="IPR013320">
    <property type="entry name" value="ConA-like_dom_sf"/>
</dbReference>
<feature type="compositionally biased region" description="Acidic residues" evidence="5">
    <location>
        <begin position="154"/>
        <end position="163"/>
    </location>
</feature>
<evidence type="ECO:0000256" key="5">
    <source>
        <dbReference type="SAM" id="MobiDB-lite"/>
    </source>
</evidence>
<dbReference type="SMART" id="SM00513">
    <property type="entry name" value="SAP"/>
    <property type="match status" value="1"/>
</dbReference>
<dbReference type="Gene3D" id="3.40.50.300">
    <property type="entry name" value="P-loop containing nucleotide triphosphate hydrolases"/>
    <property type="match status" value="1"/>
</dbReference>
<dbReference type="RefSeq" id="XP_012816728.1">
    <property type="nucleotide sequence ID" value="XM_012961274.3"/>
</dbReference>
<dbReference type="AGR" id="Xenbase:XB-GENE-492973"/>
<dbReference type="Proteomes" id="UP000008143">
    <property type="component" value="Chromosome 4"/>
</dbReference>
<evidence type="ECO:0000259" key="8">
    <source>
        <dbReference type="PROSITE" id="PS50800"/>
    </source>
</evidence>
<evidence type="ECO:0000313" key="12">
    <source>
        <dbReference type="RefSeq" id="XP_012816729.1"/>
    </source>
</evidence>
<dbReference type="RefSeq" id="XP_031756029.1">
    <property type="nucleotide sequence ID" value="XM_031900169.1"/>
</dbReference>
<feature type="region of interest" description="Disordered" evidence="5">
    <location>
        <begin position="69"/>
        <end position="227"/>
    </location>
</feature>
<dbReference type="Bgee" id="ENSXETG00000006015">
    <property type="expression patterns" value="Expressed in gastrula and 13 other cell types or tissues"/>
</dbReference>
<keyword evidence="3" id="KW-0597">Phosphoprotein</keyword>
<reference evidence="9" key="2">
    <citation type="submission" date="2020-05" db="UniProtKB">
        <authorList>
            <consortium name="Ensembl"/>
        </authorList>
    </citation>
    <scope>IDENTIFICATION</scope>
</reference>
<organism evidence="9">
    <name type="scientific">Xenopus tropicalis</name>
    <name type="common">Western clawed frog</name>
    <name type="synonym">Silurana tropicalis</name>
    <dbReference type="NCBI Taxonomy" id="8364"/>
    <lineage>
        <taxon>Eukaryota</taxon>
        <taxon>Metazoa</taxon>
        <taxon>Chordata</taxon>
        <taxon>Craniata</taxon>
        <taxon>Vertebrata</taxon>
        <taxon>Euteleostomi</taxon>
        <taxon>Amphibia</taxon>
        <taxon>Batrachia</taxon>
        <taxon>Anura</taxon>
        <taxon>Pipoidea</taxon>
        <taxon>Pipidae</taxon>
        <taxon>Xenopodinae</taxon>
        <taxon>Xenopus</taxon>
        <taxon>Silurana</taxon>
    </lineage>
</organism>
<dbReference type="CTD" id="221092"/>
<dbReference type="SUPFAM" id="SSF68906">
    <property type="entry name" value="SAP domain"/>
    <property type="match status" value="1"/>
</dbReference>
<dbReference type="InterPro" id="IPR003034">
    <property type="entry name" value="SAP_dom"/>
</dbReference>
<dbReference type="InterPro" id="IPR003877">
    <property type="entry name" value="SPRY_dom"/>
</dbReference>
<evidence type="ECO:0000313" key="9">
    <source>
        <dbReference type="Ensembl" id="ENSXETP00000094859"/>
    </source>
</evidence>
<evidence type="ECO:0000256" key="3">
    <source>
        <dbReference type="ARBA" id="ARBA00022553"/>
    </source>
</evidence>
<dbReference type="InterPro" id="IPR027417">
    <property type="entry name" value="P-loop_NTPase"/>
</dbReference>
<accession>A0A6I8SCX5</accession>
<proteinExistence type="predicted"/>
<dbReference type="Pfam" id="PF13671">
    <property type="entry name" value="AAA_33"/>
    <property type="match status" value="1"/>
</dbReference>
<comment type="subcellular location">
    <subcellularLocation>
        <location evidence="1">Nucleus</location>
    </subcellularLocation>
</comment>
<keyword evidence="6" id="KW-0812">Transmembrane</keyword>
<evidence type="ECO:0000256" key="2">
    <source>
        <dbReference type="ARBA" id="ARBA00022481"/>
    </source>
</evidence>
<feature type="compositionally biased region" description="Acidic residues" evidence="5">
    <location>
        <begin position="69"/>
        <end position="91"/>
    </location>
</feature>